<dbReference type="InterPro" id="IPR043519">
    <property type="entry name" value="NT_sf"/>
</dbReference>
<dbReference type="Pfam" id="PF04607">
    <property type="entry name" value="RelA_SpoT"/>
    <property type="match status" value="1"/>
</dbReference>
<organism evidence="2">
    <name type="scientific">Candidatus Tisiphia endosymbiont of Sergentomyia squamirostris</name>
    <dbReference type="NCBI Taxonomy" id="3113639"/>
    <lineage>
        <taxon>Bacteria</taxon>
        <taxon>Pseudomonadati</taxon>
        <taxon>Pseudomonadota</taxon>
        <taxon>Alphaproteobacteria</taxon>
        <taxon>Rickettsiales</taxon>
        <taxon>Rickettsiaceae</taxon>
        <taxon>Rickettsieae</taxon>
        <taxon>Candidatus Tisiphia</taxon>
    </lineage>
</organism>
<gene>
    <name evidence="2" type="ORF">DMENIID0002_13470</name>
</gene>
<protein>
    <recommendedName>
        <fullName evidence="1">RelA/SpoT domain-containing protein</fullName>
    </recommendedName>
</protein>
<dbReference type="AlphaFoldDB" id="A0AAT9GAH4"/>
<dbReference type="SMART" id="SM00954">
    <property type="entry name" value="RelA_SpoT"/>
    <property type="match status" value="1"/>
</dbReference>
<dbReference type="EMBL" id="AP029170">
    <property type="protein sequence ID" value="BFD46701.1"/>
    <property type="molecule type" value="Genomic_DNA"/>
</dbReference>
<dbReference type="SUPFAM" id="SSF81301">
    <property type="entry name" value="Nucleotidyltransferase"/>
    <property type="match status" value="1"/>
</dbReference>
<feature type="domain" description="RelA/SpoT" evidence="1">
    <location>
        <begin position="31"/>
        <end position="142"/>
    </location>
</feature>
<evidence type="ECO:0000259" key="1">
    <source>
        <dbReference type="SMART" id="SM00954"/>
    </source>
</evidence>
<evidence type="ECO:0000313" key="2">
    <source>
        <dbReference type="EMBL" id="BFD46701.1"/>
    </source>
</evidence>
<dbReference type="GO" id="GO:0015969">
    <property type="term" value="P:guanosine tetraphosphate metabolic process"/>
    <property type="evidence" value="ECO:0007669"/>
    <property type="project" value="InterPro"/>
</dbReference>
<dbReference type="PANTHER" id="PTHR21262">
    <property type="entry name" value="GUANOSINE-3',5'-BIS DIPHOSPHATE 3'-PYROPHOSPHOHYDROLASE"/>
    <property type="match status" value="1"/>
</dbReference>
<reference evidence="2" key="1">
    <citation type="submission" date="2024-01" db="EMBL/GenBank/DDBJ databases">
        <title>Sequencing the genomes of a sandfly, Sergentomyia squamirostris, and its two endosymbionts.</title>
        <authorList>
            <person name="Itokawa K."/>
            <person name="Sanjoba C."/>
        </authorList>
    </citation>
    <scope>NUCLEOTIDE SEQUENCE</scope>
    <source>
        <strain evidence="2">RiSSQ</strain>
    </source>
</reference>
<accession>A0AAT9GAH4</accession>
<sequence>MLYEDIDNLHNITDIISTKLQENSIVAKISCRLKDPYSIVKKLVRKGIGFYQLTDIIAFRIIVDTLEDCYKVLDIINDIYPSNHEKYKDYIVNPKDNGYSSLHVVTTIGISRRNVEIQVRTSQMHDIAEFGIANHGEYKEAQEARIKKLFSPELLNIIVLHIGLNNLYKLFEQFNWTMSELVAYEQEIKNFWDNFQDNLQTIQEQFIKEINNVEPLERNFV</sequence>
<dbReference type="PANTHER" id="PTHR21262:SF31">
    <property type="entry name" value="GTP PYROPHOSPHOKINASE"/>
    <property type="match status" value="1"/>
</dbReference>
<proteinExistence type="predicted"/>
<dbReference type="Gene3D" id="3.30.460.10">
    <property type="entry name" value="Beta Polymerase, domain 2"/>
    <property type="match status" value="1"/>
</dbReference>
<name>A0AAT9GAH4_9RICK</name>
<dbReference type="InterPro" id="IPR007685">
    <property type="entry name" value="RelA_SpoT"/>
</dbReference>
<dbReference type="CDD" id="cd05399">
    <property type="entry name" value="NT_Rel-Spo_like"/>
    <property type="match status" value="1"/>
</dbReference>